<dbReference type="CDD" id="cd03825">
    <property type="entry name" value="GT4_WcaC-like"/>
    <property type="match status" value="1"/>
</dbReference>
<protein>
    <submittedName>
        <fullName evidence="3">Glycosyltransferase family 4 protein</fullName>
    </submittedName>
</protein>
<sequence length="412" mass="46331">MKILHLSTSDIDGGAARAAYRLHQGLQSIQISSQMLVRAKSSIDKSVIAEKSLMTKLGPPASNLPLKLYSKRPQTRFAVQWFPDILSPKVSQINPDIVHLHWICNGFLQIETLSKLNKPLVWTLHDMWPFTGGCHYAEECDRYTDSCGACPQLKSNKNQDLSRWVLQRKNKAWKPINLTVISPSIWLADCAKSSSVFKDVRIEVIPHGLDLEKYKPIEMSIARSLFNLPLNKQLVLFGASPGTTGDFRKGFQFLQPALKSLSQSGWEDKIELVVFGDSQPEKPLDLGFKTHYLGQFHDDISLALVYSAVNVMVVPSIQEAFGQTASESLACGTPVVAFAATGLKDIVTHQQDGYLAKPFEIEDLAQGIVWVLEESYRYKTLRIQARKKAEQEFSFELQTKRHLSIYTELIKP</sequence>
<dbReference type="RefSeq" id="WP_323218950.1">
    <property type="nucleotide sequence ID" value="NZ_JAYGHT010000068.1"/>
</dbReference>
<feature type="domain" description="Glycosyltransferase subfamily 4-like N-terminal" evidence="2">
    <location>
        <begin position="13"/>
        <end position="213"/>
    </location>
</feature>
<evidence type="ECO:0000259" key="2">
    <source>
        <dbReference type="Pfam" id="PF13439"/>
    </source>
</evidence>
<reference evidence="3 4" key="1">
    <citation type="submission" date="2023-12" db="EMBL/GenBank/DDBJ databases">
        <title>Baltic Sea Cyanobacteria.</title>
        <authorList>
            <person name="Delbaje E."/>
            <person name="Fewer D.P."/>
            <person name="Shishido T.K."/>
        </authorList>
    </citation>
    <scope>NUCLEOTIDE SEQUENCE [LARGE SCALE GENOMIC DNA]</scope>
    <source>
        <strain evidence="3 4">CCNP 1315</strain>
    </source>
</reference>
<evidence type="ECO:0000313" key="3">
    <source>
        <dbReference type="EMBL" id="MEA5519683.1"/>
    </source>
</evidence>
<organism evidence="3 4">
    <name type="scientific">Limnoraphis robusta CCNP1315</name>
    <dbReference type="NCBI Taxonomy" id="3110306"/>
    <lineage>
        <taxon>Bacteria</taxon>
        <taxon>Bacillati</taxon>
        <taxon>Cyanobacteriota</taxon>
        <taxon>Cyanophyceae</taxon>
        <taxon>Oscillatoriophycideae</taxon>
        <taxon>Oscillatoriales</taxon>
        <taxon>Sirenicapillariaceae</taxon>
        <taxon>Limnoraphis</taxon>
    </lineage>
</organism>
<dbReference type="Pfam" id="PF00534">
    <property type="entry name" value="Glycos_transf_1"/>
    <property type="match status" value="1"/>
</dbReference>
<dbReference type="InterPro" id="IPR050194">
    <property type="entry name" value="Glycosyltransferase_grp1"/>
</dbReference>
<keyword evidence="4" id="KW-1185">Reference proteome</keyword>
<gene>
    <name evidence="3" type="ORF">VB854_12095</name>
</gene>
<comment type="caution">
    <text evidence="3">The sequence shown here is derived from an EMBL/GenBank/DDBJ whole genome shotgun (WGS) entry which is preliminary data.</text>
</comment>
<dbReference type="Gene3D" id="3.40.50.2000">
    <property type="entry name" value="Glycogen Phosphorylase B"/>
    <property type="match status" value="2"/>
</dbReference>
<dbReference type="SUPFAM" id="SSF53756">
    <property type="entry name" value="UDP-Glycosyltransferase/glycogen phosphorylase"/>
    <property type="match status" value="1"/>
</dbReference>
<name>A0ABU5TXP0_9CYAN</name>
<evidence type="ECO:0000313" key="4">
    <source>
        <dbReference type="Proteomes" id="UP001301728"/>
    </source>
</evidence>
<dbReference type="PANTHER" id="PTHR45947:SF3">
    <property type="entry name" value="SULFOQUINOVOSYL TRANSFERASE SQD2"/>
    <property type="match status" value="1"/>
</dbReference>
<feature type="domain" description="Glycosyl transferase family 1" evidence="1">
    <location>
        <begin position="248"/>
        <end position="387"/>
    </location>
</feature>
<dbReference type="EMBL" id="JAYGHT010000068">
    <property type="protein sequence ID" value="MEA5519683.1"/>
    <property type="molecule type" value="Genomic_DNA"/>
</dbReference>
<dbReference type="Pfam" id="PF13439">
    <property type="entry name" value="Glyco_transf_4"/>
    <property type="match status" value="1"/>
</dbReference>
<dbReference type="PANTHER" id="PTHR45947">
    <property type="entry name" value="SULFOQUINOVOSYL TRANSFERASE SQD2"/>
    <property type="match status" value="1"/>
</dbReference>
<evidence type="ECO:0000259" key="1">
    <source>
        <dbReference type="Pfam" id="PF00534"/>
    </source>
</evidence>
<dbReference type="Proteomes" id="UP001301728">
    <property type="component" value="Unassembled WGS sequence"/>
</dbReference>
<proteinExistence type="predicted"/>
<dbReference type="InterPro" id="IPR001296">
    <property type="entry name" value="Glyco_trans_1"/>
</dbReference>
<accession>A0ABU5TXP0</accession>
<dbReference type="InterPro" id="IPR028098">
    <property type="entry name" value="Glyco_trans_4-like_N"/>
</dbReference>